<feature type="compositionally biased region" description="Basic and acidic residues" evidence="1">
    <location>
        <begin position="1"/>
        <end position="11"/>
    </location>
</feature>
<accession>A0ABP8LA15</accession>
<evidence type="ECO:0000313" key="2">
    <source>
        <dbReference type="EMBL" id="GAA4424593.1"/>
    </source>
</evidence>
<comment type="caution">
    <text evidence="2">The sequence shown here is derived from an EMBL/GenBank/DDBJ whole genome shotgun (WGS) entry which is preliminary data.</text>
</comment>
<dbReference type="EMBL" id="BAABEX010000012">
    <property type="protein sequence ID" value="GAA4424593.1"/>
    <property type="molecule type" value="Genomic_DNA"/>
</dbReference>
<name>A0ABP8LA15_9BURK</name>
<protein>
    <submittedName>
        <fullName evidence="2">Uncharacterized protein</fullName>
    </submittedName>
</protein>
<reference evidence="3" key="1">
    <citation type="journal article" date="2019" name="Int. J. Syst. Evol. Microbiol.">
        <title>The Global Catalogue of Microorganisms (GCM) 10K type strain sequencing project: providing services to taxonomists for standard genome sequencing and annotation.</title>
        <authorList>
            <consortium name="The Broad Institute Genomics Platform"/>
            <consortium name="The Broad Institute Genome Sequencing Center for Infectious Disease"/>
            <person name="Wu L."/>
            <person name="Ma J."/>
        </authorList>
    </citation>
    <scope>NUCLEOTIDE SEQUENCE [LARGE SCALE GENOMIC DNA]</scope>
    <source>
        <strain evidence="3">JCM 31890</strain>
    </source>
</reference>
<gene>
    <name evidence="2" type="ORF">GCM10023090_18360</name>
</gene>
<proteinExistence type="predicted"/>
<organism evidence="2 3">
    <name type="scientific">Acidovorax lacteus</name>
    <dbReference type="NCBI Taxonomy" id="1924988"/>
    <lineage>
        <taxon>Bacteria</taxon>
        <taxon>Pseudomonadati</taxon>
        <taxon>Pseudomonadota</taxon>
        <taxon>Betaproteobacteria</taxon>
        <taxon>Burkholderiales</taxon>
        <taxon>Comamonadaceae</taxon>
        <taxon>Acidovorax</taxon>
    </lineage>
</organism>
<feature type="region of interest" description="Disordered" evidence="1">
    <location>
        <begin position="1"/>
        <end position="26"/>
    </location>
</feature>
<evidence type="ECO:0000313" key="3">
    <source>
        <dbReference type="Proteomes" id="UP001501788"/>
    </source>
</evidence>
<sequence length="169" mass="18478">MNRAQRREAARAARRSGRNSPQRNCDRNITHNRVAQALLRVRIMGDVQRLRLEASLHAFTGNNAAHLADRMGRLLYTVAHAAALHGLHEMPEASVLRGTANALADIANTPAELERQRGAILAGLSAIDRLLPELHELSLARGALELDQILSARDFTTGDVARALKSKTT</sequence>
<dbReference type="RefSeq" id="WP_345063728.1">
    <property type="nucleotide sequence ID" value="NZ_BAABEX010000012.1"/>
</dbReference>
<dbReference type="Proteomes" id="UP001501788">
    <property type="component" value="Unassembled WGS sequence"/>
</dbReference>
<evidence type="ECO:0000256" key="1">
    <source>
        <dbReference type="SAM" id="MobiDB-lite"/>
    </source>
</evidence>
<keyword evidence="3" id="KW-1185">Reference proteome</keyword>